<dbReference type="Proteomes" id="UP000187194">
    <property type="component" value="Unassembled WGS sequence"/>
</dbReference>
<dbReference type="Pfam" id="PF13719">
    <property type="entry name" value="Zn_ribbon_5"/>
    <property type="match status" value="1"/>
</dbReference>
<evidence type="ECO:0000256" key="2">
    <source>
        <dbReference type="SAM" id="Phobius"/>
    </source>
</evidence>
<dbReference type="AlphaFoldDB" id="A0A1R1JGA4"/>
<protein>
    <recommendedName>
        <fullName evidence="3">Zinc finger/thioredoxin putative domain-containing protein</fullName>
    </recommendedName>
</protein>
<evidence type="ECO:0000256" key="1">
    <source>
        <dbReference type="SAM" id="MobiDB-lite"/>
    </source>
</evidence>
<dbReference type="InterPro" id="IPR021834">
    <property type="entry name" value="DUF3426"/>
</dbReference>
<feature type="compositionally biased region" description="Low complexity" evidence="1">
    <location>
        <begin position="330"/>
        <end position="353"/>
    </location>
</feature>
<dbReference type="EMBL" id="MTJZ01000007">
    <property type="protein sequence ID" value="OMG74222.1"/>
    <property type="molecule type" value="Genomic_DNA"/>
</dbReference>
<organism evidence="4 5">
    <name type="scientific">Burkholderia ubonensis</name>
    <dbReference type="NCBI Taxonomy" id="101571"/>
    <lineage>
        <taxon>Bacteria</taxon>
        <taxon>Pseudomonadati</taxon>
        <taxon>Pseudomonadota</taxon>
        <taxon>Betaproteobacteria</taxon>
        <taxon>Burkholderiales</taxon>
        <taxon>Burkholderiaceae</taxon>
        <taxon>Burkholderia</taxon>
        <taxon>Burkholderia cepacia complex</taxon>
    </lineage>
</organism>
<reference evidence="4 5" key="1">
    <citation type="submission" date="2017-01" db="EMBL/GenBank/DDBJ databases">
        <title>Phylogeographic, genomic and meropenem susceptibility analysis of Burkholderia ubonensis.</title>
        <authorList>
            <person name="Price E.P."/>
            <person name="Sarovich D.S."/>
            <person name="Webb J.R."/>
            <person name="Hall C.M."/>
            <person name="Sahl J.W."/>
            <person name="Kaestli M."/>
            <person name="Mayo M."/>
            <person name="Harrington G."/>
            <person name="Baker A.L."/>
            <person name="Sidak-Loftis L.C."/>
            <person name="Lummis M."/>
            <person name="Schupp J.M."/>
            <person name="Gillece J.D."/>
            <person name="Tuanyok A."/>
            <person name="Warner J."/>
            <person name="Busch J.D."/>
            <person name="Keim P."/>
            <person name="Currie B.J."/>
            <person name="Wagner D.M."/>
        </authorList>
    </citation>
    <scope>NUCLEOTIDE SEQUENCE [LARGE SCALE GENOMIC DNA]</scope>
    <source>
        <strain evidence="4 5">A21</strain>
    </source>
</reference>
<feature type="compositionally biased region" description="Basic and acidic residues" evidence="1">
    <location>
        <begin position="409"/>
        <end position="419"/>
    </location>
</feature>
<evidence type="ECO:0000259" key="3">
    <source>
        <dbReference type="Pfam" id="PF13719"/>
    </source>
</evidence>
<keyword evidence="2" id="KW-1133">Transmembrane helix</keyword>
<sequence length="616" mass="64255">MLLATRCPHCETVFRLQQEQLVLHGGLVRCGHCRQIFDAAESLVHEHASQPEAALAGDADRERAAVEAAGTDHAAAVEAARVEAPSTNATDFEAPAAEAHAVETTPAKALADEAAAFEAAAIKSPVAEAPAADTPAVETPAVKARADEATAFEAAAIKYPAAEAPAAEAPAAETPAVKARADEATAFEAAAIEAPAAEAPAVETPAVKARADEAAAFEAAAVKSPGVEAPAAGTPAAASPVPEIEAHHAADLPAAPSPRLFVDNAPGEHPTHADFRPDHWDMWAPWLDGNVDPSLQHSGRNISAEPLIPLALPDANAALETAPGVVRLTATPEPSPGSAAAASAQPAAPSASADLGPAHDARHDAREPRLATEAPSATREHAPAADEHAPLVSAHDKHEPRFAADASADADRAATRTQREPQFAAGAAPEPFSAIPAADDDRPPFTVTRETRAPQRRGLLGGFFGGLVAAILAVLLALQLAWWQRETLMIYWPVTLGWFQRVCVPLGCTVAPPRAIDGLRLDATDLRQVDGPRVLELKAPLTNRYRVALAYPSLELTLLDDTNHVTVRRVLAPRDYVRPGTPINAGLPAGATQTMIVRLDTNGAPASNFRVQIFYP</sequence>
<gene>
    <name evidence="4" type="ORF">BW685_06880</name>
</gene>
<dbReference type="InterPro" id="IPR011723">
    <property type="entry name" value="Znf/thioredoxin_put"/>
</dbReference>
<feature type="compositionally biased region" description="Basic and acidic residues" evidence="1">
    <location>
        <begin position="378"/>
        <end position="388"/>
    </location>
</feature>
<feature type="region of interest" description="Disordered" evidence="1">
    <location>
        <begin position="328"/>
        <end position="388"/>
    </location>
</feature>
<keyword evidence="2" id="KW-0472">Membrane</keyword>
<proteinExistence type="predicted"/>
<feature type="region of interest" description="Disordered" evidence="1">
    <location>
        <begin position="402"/>
        <end position="427"/>
    </location>
</feature>
<feature type="compositionally biased region" description="Basic and acidic residues" evidence="1">
    <location>
        <begin position="357"/>
        <end position="370"/>
    </location>
</feature>
<keyword evidence="2" id="KW-0812">Transmembrane</keyword>
<dbReference type="Pfam" id="PF11906">
    <property type="entry name" value="DUF3426"/>
    <property type="match status" value="1"/>
</dbReference>
<accession>A0A1R1JGA4</accession>
<comment type="caution">
    <text evidence="4">The sequence shown here is derived from an EMBL/GenBank/DDBJ whole genome shotgun (WGS) entry which is preliminary data.</text>
</comment>
<name>A0A1R1JGA4_9BURK</name>
<feature type="transmembrane region" description="Helical" evidence="2">
    <location>
        <begin position="459"/>
        <end position="483"/>
    </location>
</feature>
<dbReference type="NCBIfam" id="TIGR02098">
    <property type="entry name" value="MJ0042_CXXC"/>
    <property type="match status" value="1"/>
</dbReference>
<feature type="domain" description="Zinc finger/thioredoxin putative" evidence="3">
    <location>
        <begin position="3"/>
        <end position="39"/>
    </location>
</feature>
<evidence type="ECO:0000313" key="5">
    <source>
        <dbReference type="Proteomes" id="UP000187194"/>
    </source>
</evidence>
<evidence type="ECO:0000313" key="4">
    <source>
        <dbReference type="EMBL" id="OMG74222.1"/>
    </source>
</evidence>